<dbReference type="Proteomes" id="UP000230161">
    <property type="component" value="Unassembled WGS sequence"/>
</dbReference>
<keyword evidence="4" id="KW-0804">Transcription</keyword>
<dbReference type="InterPro" id="IPR010982">
    <property type="entry name" value="Lambda_DNA-bd_dom_sf"/>
</dbReference>
<evidence type="ECO:0000256" key="4">
    <source>
        <dbReference type="ARBA" id="ARBA00023163"/>
    </source>
</evidence>
<dbReference type="Pfam" id="PF00356">
    <property type="entry name" value="LacI"/>
    <property type="match status" value="1"/>
</dbReference>
<accession>A0A2M9C4B7</accession>
<keyword evidence="3" id="KW-0238">DNA-binding</keyword>
<dbReference type="PANTHER" id="PTHR30146:SF148">
    <property type="entry name" value="HTH-TYPE TRANSCRIPTIONAL REPRESSOR PURR-RELATED"/>
    <property type="match status" value="1"/>
</dbReference>
<evidence type="ECO:0000256" key="2">
    <source>
        <dbReference type="ARBA" id="ARBA00023015"/>
    </source>
</evidence>
<dbReference type="CDD" id="cd01392">
    <property type="entry name" value="HTH_LacI"/>
    <property type="match status" value="1"/>
</dbReference>
<name>A0A2M9C4B7_9MICO</name>
<comment type="caution">
    <text evidence="6">The sequence shown here is derived from an EMBL/GenBank/DDBJ whole genome shotgun (WGS) entry which is preliminary data.</text>
</comment>
<sequence length="338" mass="35955">MATLSDVAKRAGVSISAASRVLSDAPATRVSDETRQRIHAAAKELDYRPNFAGRALKFARSNALALIVPDLTNAIFTELMEGVEEEALERDYMVLLGRAEDMQPGGEAIDKLIGEGRVDGILVQLSDHVTPAEVERLLEVRAPVIFINSVEPNHVGAVTLQDDAGARLATEHLIGLGHARIGFVGGVPSSYTAGRRAAGFREAMDAAGLPVDPAHVTALGYEPRAGREALRTIMAAAEPPTAIFVSNVNAAIGVLAEARSIGVRIPEDLSVVAMHDAWTAENSWPPLTTVKMPLRQLGRLAVSQIVSRLQGDEERRDVVVASPAPQLIVRESAIPLGA</sequence>
<dbReference type="GO" id="GO:0000976">
    <property type="term" value="F:transcription cis-regulatory region binding"/>
    <property type="evidence" value="ECO:0007669"/>
    <property type="project" value="TreeGrafter"/>
</dbReference>
<dbReference type="SUPFAM" id="SSF53822">
    <property type="entry name" value="Periplasmic binding protein-like I"/>
    <property type="match status" value="1"/>
</dbReference>
<dbReference type="AlphaFoldDB" id="A0A2M9C4B7"/>
<dbReference type="InterPro" id="IPR000843">
    <property type="entry name" value="HTH_LacI"/>
</dbReference>
<dbReference type="OrthoDB" id="9816215at2"/>
<keyword evidence="1" id="KW-0678">Repressor</keyword>
<gene>
    <name evidence="6" type="ORF">CLV54_0407</name>
</gene>
<evidence type="ECO:0000313" key="6">
    <source>
        <dbReference type="EMBL" id="PJJ65374.1"/>
    </source>
</evidence>
<dbReference type="SMART" id="SM00354">
    <property type="entry name" value="HTH_LACI"/>
    <property type="match status" value="1"/>
</dbReference>
<evidence type="ECO:0000259" key="5">
    <source>
        <dbReference type="PROSITE" id="PS50932"/>
    </source>
</evidence>
<keyword evidence="2" id="KW-0805">Transcription regulation</keyword>
<feature type="domain" description="HTH lacI-type" evidence="5">
    <location>
        <begin position="2"/>
        <end position="58"/>
    </location>
</feature>
<dbReference type="InterPro" id="IPR046335">
    <property type="entry name" value="LacI/GalR-like_sensor"/>
</dbReference>
<dbReference type="GO" id="GO:0003700">
    <property type="term" value="F:DNA-binding transcription factor activity"/>
    <property type="evidence" value="ECO:0007669"/>
    <property type="project" value="TreeGrafter"/>
</dbReference>
<evidence type="ECO:0000313" key="7">
    <source>
        <dbReference type="Proteomes" id="UP000230161"/>
    </source>
</evidence>
<organism evidence="6 7">
    <name type="scientific">Compostimonas suwonensis</name>
    <dbReference type="NCBI Taxonomy" id="1048394"/>
    <lineage>
        <taxon>Bacteria</taxon>
        <taxon>Bacillati</taxon>
        <taxon>Actinomycetota</taxon>
        <taxon>Actinomycetes</taxon>
        <taxon>Micrococcales</taxon>
        <taxon>Microbacteriaceae</taxon>
        <taxon>Compostimonas</taxon>
    </lineage>
</organism>
<dbReference type="SUPFAM" id="SSF47413">
    <property type="entry name" value="lambda repressor-like DNA-binding domains"/>
    <property type="match status" value="1"/>
</dbReference>
<reference evidence="6 7" key="1">
    <citation type="submission" date="2017-11" db="EMBL/GenBank/DDBJ databases">
        <title>Genomic Encyclopedia of Archaeal and Bacterial Type Strains, Phase II (KMG-II): From Individual Species to Whole Genera.</title>
        <authorList>
            <person name="Goeker M."/>
        </authorList>
    </citation>
    <scope>NUCLEOTIDE SEQUENCE [LARGE SCALE GENOMIC DNA]</scope>
    <source>
        <strain evidence="6 7">DSM 25625</strain>
    </source>
</reference>
<proteinExistence type="predicted"/>
<evidence type="ECO:0000256" key="1">
    <source>
        <dbReference type="ARBA" id="ARBA00022491"/>
    </source>
</evidence>
<dbReference type="PANTHER" id="PTHR30146">
    <property type="entry name" value="LACI-RELATED TRANSCRIPTIONAL REPRESSOR"/>
    <property type="match status" value="1"/>
</dbReference>
<evidence type="ECO:0000256" key="3">
    <source>
        <dbReference type="ARBA" id="ARBA00023125"/>
    </source>
</evidence>
<dbReference type="Gene3D" id="3.40.50.2300">
    <property type="match status" value="2"/>
</dbReference>
<dbReference type="RefSeq" id="WP_100343278.1">
    <property type="nucleotide sequence ID" value="NZ_PGFB01000001.1"/>
</dbReference>
<dbReference type="Gene3D" id="1.10.260.40">
    <property type="entry name" value="lambda repressor-like DNA-binding domains"/>
    <property type="match status" value="1"/>
</dbReference>
<keyword evidence="7" id="KW-1185">Reference proteome</keyword>
<dbReference type="CDD" id="cd06267">
    <property type="entry name" value="PBP1_LacI_sugar_binding-like"/>
    <property type="match status" value="1"/>
</dbReference>
<dbReference type="Pfam" id="PF13377">
    <property type="entry name" value="Peripla_BP_3"/>
    <property type="match status" value="1"/>
</dbReference>
<dbReference type="InterPro" id="IPR028082">
    <property type="entry name" value="Peripla_BP_I"/>
</dbReference>
<dbReference type="PROSITE" id="PS00356">
    <property type="entry name" value="HTH_LACI_1"/>
    <property type="match status" value="1"/>
</dbReference>
<dbReference type="EMBL" id="PGFB01000001">
    <property type="protein sequence ID" value="PJJ65374.1"/>
    <property type="molecule type" value="Genomic_DNA"/>
</dbReference>
<protein>
    <submittedName>
        <fullName evidence="6">LacI family transcriptional regulator</fullName>
    </submittedName>
</protein>
<dbReference type="PROSITE" id="PS50932">
    <property type="entry name" value="HTH_LACI_2"/>
    <property type="match status" value="1"/>
</dbReference>